<dbReference type="RefSeq" id="WP_160771780.1">
    <property type="nucleotide sequence ID" value="NZ_WTYV01000003.1"/>
</dbReference>
<dbReference type="Proteomes" id="UP000466966">
    <property type="component" value="Unassembled WGS sequence"/>
</dbReference>
<keyword evidence="2" id="KW-1185">Reference proteome</keyword>
<dbReference type="OrthoDB" id="8139407at2"/>
<dbReference type="EMBL" id="WTYV01000003">
    <property type="protein sequence ID" value="MXO71828.1"/>
    <property type="molecule type" value="Genomic_DNA"/>
</dbReference>
<proteinExistence type="predicted"/>
<reference evidence="1 2" key="1">
    <citation type="submission" date="2019-12" db="EMBL/GenBank/DDBJ databases">
        <title>Genomic-based taxomic classification of the family Erythrobacteraceae.</title>
        <authorList>
            <person name="Xu L."/>
        </authorList>
    </citation>
    <scope>NUCLEOTIDE SEQUENCE [LARGE SCALE GENOMIC DNA]</scope>
    <source>
        <strain evidence="1 2">M0322</strain>
    </source>
</reference>
<comment type="caution">
    <text evidence="1">The sequence shown here is derived from an EMBL/GenBank/DDBJ whole genome shotgun (WGS) entry which is preliminary data.</text>
</comment>
<evidence type="ECO:0008006" key="3">
    <source>
        <dbReference type="Google" id="ProtNLM"/>
    </source>
</evidence>
<sequence>MTQVTLSANPKGNGFQTKVTYSNGVSISSAEAFPTRAEAITFAAIKVLGMPERLEAFDTPEGGE</sequence>
<gene>
    <name evidence="1" type="ORF">GRI99_09275</name>
</gene>
<evidence type="ECO:0000313" key="1">
    <source>
        <dbReference type="EMBL" id="MXO71828.1"/>
    </source>
</evidence>
<name>A0A844YXV4_9SPHN</name>
<organism evidence="1 2">
    <name type="scientific">Alteraurantiacibacter buctensis</name>
    <dbReference type="NCBI Taxonomy" id="1503981"/>
    <lineage>
        <taxon>Bacteria</taxon>
        <taxon>Pseudomonadati</taxon>
        <taxon>Pseudomonadota</taxon>
        <taxon>Alphaproteobacteria</taxon>
        <taxon>Sphingomonadales</taxon>
        <taxon>Erythrobacteraceae</taxon>
        <taxon>Alteraurantiacibacter</taxon>
    </lineage>
</organism>
<protein>
    <recommendedName>
        <fullName evidence="3">DUF1508 domain-containing protein</fullName>
    </recommendedName>
</protein>
<evidence type="ECO:0000313" key="2">
    <source>
        <dbReference type="Proteomes" id="UP000466966"/>
    </source>
</evidence>
<accession>A0A844YXV4</accession>
<dbReference type="AlphaFoldDB" id="A0A844YXV4"/>